<name>A0A8S5VDC1_9CAUD</name>
<protein>
    <submittedName>
        <fullName evidence="1">Uncharacterized protein</fullName>
    </submittedName>
</protein>
<accession>A0A8S5VDC1</accession>
<sequence>MTNPSSYAIISLSKQAKLTQYVKKIYKIQISITCFDHSITLNNTSITRKP</sequence>
<reference evidence="1" key="1">
    <citation type="journal article" date="2021" name="Proc. Natl. Acad. Sci. U.S.A.">
        <title>A Catalog of Tens of Thousands of Viruses from Human Metagenomes Reveals Hidden Associations with Chronic Diseases.</title>
        <authorList>
            <person name="Tisza M.J."/>
            <person name="Buck C.B."/>
        </authorList>
    </citation>
    <scope>NUCLEOTIDE SEQUENCE</scope>
    <source>
        <strain evidence="1">CtDXu9</strain>
    </source>
</reference>
<dbReference type="EMBL" id="BK016244">
    <property type="protein sequence ID" value="DAG04672.1"/>
    <property type="molecule type" value="Genomic_DNA"/>
</dbReference>
<evidence type="ECO:0000313" key="1">
    <source>
        <dbReference type="EMBL" id="DAG04672.1"/>
    </source>
</evidence>
<proteinExistence type="predicted"/>
<organism evidence="1">
    <name type="scientific">Siphoviridae sp. ctDXu9</name>
    <dbReference type="NCBI Taxonomy" id="2825387"/>
    <lineage>
        <taxon>Viruses</taxon>
        <taxon>Duplodnaviria</taxon>
        <taxon>Heunggongvirae</taxon>
        <taxon>Uroviricota</taxon>
        <taxon>Caudoviricetes</taxon>
    </lineage>
</organism>